<evidence type="ECO:0000256" key="1">
    <source>
        <dbReference type="SAM" id="Phobius"/>
    </source>
</evidence>
<dbReference type="Proteomes" id="UP000054662">
    <property type="component" value="Unassembled WGS sequence"/>
</dbReference>
<dbReference type="RefSeq" id="WP_162262293.1">
    <property type="nucleotide sequence ID" value="NZ_CBCRUR010000007.1"/>
</dbReference>
<dbReference type="EMBL" id="LNZC01000010">
    <property type="protein sequence ID" value="KTD80365.1"/>
    <property type="molecule type" value="Genomic_DNA"/>
</dbReference>
<reference evidence="3 4" key="1">
    <citation type="submission" date="2015-11" db="EMBL/GenBank/DDBJ databases">
        <title>Genomic analysis of 38 Legionella species identifies large and diverse effector repertoires.</title>
        <authorList>
            <person name="Burstein D."/>
            <person name="Amaro F."/>
            <person name="Zusman T."/>
            <person name="Lifshitz Z."/>
            <person name="Cohen O."/>
            <person name="Gilbert J.A."/>
            <person name="Pupko T."/>
            <person name="Shuman H.A."/>
            <person name="Segal G."/>
        </authorList>
    </citation>
    <scope>NUCLEOTIDE SEQUENCE [LARGE SCALE GENOMIC DNA]</scope>
    <source>
        <strain evidence="3 4">ATCC 49508</strain>
    </source>
</reference>
<sequence>MHLTELLHKNFEEELPHVHKKRLSNLTAACEATIGSNTLYLTGLGRTLINSNKESSNIQKIDRLLGNGSLQAERDSFYQVMISKIIRNTMRPWIHIDWTCINSVTNLYALRASLSMPGRSIVIYEACFPKKKENNHATHKAFLNKLKTLLPESTRPIIVTDAGFRAIWFALVLQLGWDFVGRLRNKNSVCKENSVDWHLSSTYFEYATTKPTYIGPRLLTQEGKVPVNIVLYKGKTKKRVTLNRYKKKSRSGMSKRYAKASKEPWILLTSLKEAVLNPILIVTIYRQRMRIEENIRDTKCSHYGLGLKNSLTRCAQRMNILLLIAALITFAAWLAGLFTRACHQLSKMTVAAK</sequence>
<dbReference type="PANTHER" id="PTHR35404:SF8">
    <property type="entry name" value="TRANSPOSASE OF TN10"/>
    <property type="match status" value="1"/>
</dbReference>
<dbReference type="STRING" id="45076.Lwor_1036"/>
<accession>A0A0W1AG70</accession>
<evidence type="ECO:0000313" key="4">
    <source>
        <dbReference type="Proteomes" id="UP000054662"/>
    </source>
</evidence>
<organism evidence="3 4">
    <name type="scientific">Legionella worsleiensis</name>
    <dbReference type="NCBI Taxonomy" id="45076"/>
    <lineage>
        <taxon>Bacteria</taxon>
        <taxon>Pseudomonadati</taxon>
        <taxon>Pseudomonadota</taxon>
        <taxon>Gammaproteobacteria</taxon>
        <taxon>Legionellales</taxon>
        <taxon>Legionellaceae</taxon>
        <taxon>Legionella</taxon>
    </lineage>
</organism>
<dbReference type="NCBIfam" id="NF033591">
    <property type="entry name" value="transpos_IS4_2"/>
    <property type="match status" value="1"/>
</dbReference>
<keyword evidence="4" id="KW-1185">Reference proteome</keyword>
<dbReference type="PANTHER" id="PTHR35404">
    <property type="entry name" value="TRANSPOSASE OF TN10"/>
    <property type="match status" value="1"/>
</dbReference>
<evidence type="ECO:0000259" key="2">
    <source>
        <dbReference type="Pfam" id="PF01609"/>
    </source>
</evidence>
<evidence type="ECO:0000313" key="3">
    <source>
        <dbReference type="EMBL" id="KTD80365.1"/>
    </source>
</evidence>
<dbReference type="PATRIC" id="fig|45076.6.peg.1127"/>
<gene>
    <name evidence="3" type="ORF">Lwor_1036</name>
</gene>
<dbReference type="AlphaFoldDB" id="A0A0W1AG70"/>
<dbReference type="Pfam" id="PF01609">
    <property type="entry name" value="DDE_Tnp_1"/>
    <property type="match status" value="1"/>
</dbReference>
<comment type="caution">
    <text evidence="3">The sequence shown here is derived from an EMBL/GenBank/DDBJ whole genome shotgun (WGS) entry which is preliminary data.</text>
</comment>
<keyword evidence="1" id="KW-0472">Membrane</keyword>
<keyword evidence="1" id="KW-0812">Transmembrane</keyword>
<keyword evidence="1" id="KW-1133">Transmembrane helix</keyword>
<dbReference type="InterPro" id="IPR002559">
    <property type="entry name" value="Transposase_11"/>
</dbReference>
<dbReference type="InterPro" id="IPR047658">
    <property type="entry name" value="IS4-like_transpos"/>
</dbReference>
<name>A0A0W1AG70_9GAMM</name>
<feature type="transmembrane region" description="Helical" evidence="1">
    <location>
        <begin position="318"/>
        <end position="338"/>
    </location>
</feature>
<proteinExistence type="predicted"/>
<protein>
    <submittedName>
        <fullName evidence="3">IS4-like transposase</fullName>
    </submittedName>
</protein>
<dbReference type="InterPro" id="IPR012337">
    <property type="entry name" value="RNaseH-like_sf"/>
</dbReference>
<dbReference type="GO" id="GO:0004803">
    <property type="term" value="F:transposase activity"/>
    <property type="evidence" value="ECO:0007669"/>
    <property type="project" value="InterPro"/>
</dbReference>
<dbReference type="GO" id="GO:0003677">
    <property type="term" value="F:DNA binding"/>
    <property type="evidence" value="ECO:0007669"/>
    <property type="project" value="InterPro"/>
</dbReference>
<dbReference type="SUPFAM" id="SSF53098">
    <property type="entry name" value="Ribonuclease H-like"/>
    <property type="match status" value="1"/>
</dbReference>
<dbReference type="GO" id="GO:0006313">
    <property type="term" value="P:DNA transposition"/>
    <property type="evidence" value="ECO:0007669"/>
    <property type="project" value="InterPro"/>
</dbReference>
<feature type="domain" description="Transposase IS4-like" evidence="2">
    <location>
        <begin position="131"/>
        <end position="327"/>
    </location>
</feature>